<dbReference type="Pfam" id="PF05648">
    <property type="entry name" value="PEX11"/>
    <property type="match status" value="1"/>
</dbReference>
<sequence length="335" mass="38261">MNPLSQHPPRTPRISVASSSHVYGGDIYTPKEEVIENRSDLTSDDEEKVPPDSPKSKVKVTEIWREMLKTSYGRDKAFKILQYCLRLYLLMHTTVRTSPMLRPTQRPLWEPELVKRLETGIASLSLTRKCLILFNWLEPLTSILAQHSAEDTLTGRSKGPRKKKPLLHTFLHASPPTLLELVNGISDDIATFSRIGLIGKRIGERAAYYADWCWFSTTLVNLVENGVERSVIIEQKHQVESRLYTESMTGATAKSNPTANRLDGKELSRLQRQDYWIMMSRWKLLMDLIFVSYNVFNFKRAKSSVQTFTGLAAALLSTAKAYERHHLDLVKASRL</sequence>
<proteinExistence type="predicted"/>
<dbReference type="InterPro" id="IPR008733">
    <property type="entry name" value="PEX11"/>
</dbReference>
<dbReference type="STRING" id="745531.A0A0C3PXI8"/>
<dbReference type="EMBL" id="KN840438">
    <property type="protein sequence ID" value="KIP12838.1"/>
    <property type="molecule type" value="Genomic_DNA"/>
</dbReference>
<protein>
    <submittedName>
        <fullName evidence="6">Uncharacterized protein</fullName>
    </submittedName>
</protein>
<evidence type="ECO:0000256" key="3">
    <source>
        <dbReference type="ARBA" id="ARBA00023140"/>
    </source>
</evidence>
<keyword evidence="1" id="KW-0962">Peroxisome biogenesis</keyword>
<reference evidence="6 7" key="1">
    <citation type="journal article" date="2014" name="PLoS Genet.">
        <title>Analysis of the Phlebiopsis gigantea genome, transcriptome and secretome provides insight into its pioneer colonization strategies of wood.</title>
        <authorList>
            <person name="Hori C."/>
            <person name="Ishida T."/>
            <person name="Igarashi K."/>
            <person name="Samejima M."/>
            <person name="Suzuki H."/>
            <person name="Master E."/>
            <person name="Ferreira P."/>
            <person name="Ruiz-Duenas F.J."/>
            <person name="Held B."/>
            <person name="Canessa P."/>
            <person name="Larrondo L.F."/>
            <person name="Schmoll M."/>
            <person name="Druzhinina I.S."/>
            <person name="Kubicek C.P."/>
            <person name="Gaskell J.A."/>
            <person name="Kersten P."/>
            <person name="St John F."/>
            <person name="Glasner J."/>
            <person name="Sabat G."/>
            <person name="Splinter BonDurant S."/>
            <person name="Syed K."/>
            <person name="Yadav J."/>
            <person name="Mgbeahuruike A.C."/>
            <person name="Kovalchuk A."/>
            <person name="Asiegbu F.O."/>
            <person name="Lackner G."/>
            <person name="Hoffmeister D."/>
            <person name="Rencoret J."/>
            <person name="Gutierrez A."/>
            <person name="Sun H."/>
            <person name="Lindquist E."/>
            <person name="Barry K."/>
            <person name="Riley R."/>
            <person name="Grigoriev I.V."/>
            <person name="Henrissat B."/>
            <person name="Kues U."/>
            <person name="Berka R.M."/>
            <person name="Martinez A.T."/>
            <person name="Covert S.F."/>
            <person name="Blanchette R.A."/>
            <person name="Cullen D."/>
        </authorList>
    </citation>
    <scope>NUCLEOTIDE SEQUENCE [LARGE SCALE GENOMIC DNA]</scope>
    <source>
        <strain evidence="6 7">11061_1 CR5-6</strain>
    </source>
</reference>
<evidence type="ECO:0000313" key="6">
    <source>
        <dbReference type="EMBL" id="KIP12838.1"/>
    </source>
</evidence>
<organism evidence="6 7">
    <name type="scientific">Phlebiopsis gigantea (strain 11061_1 CR5-6)</name>
    <name type="common">White-rot fungus</name>
    <name type="synonym">Peniophora gigantea</name>
    <dbReference type="NCBI Taxonomy" id="745531"/>
    <lineage>
        <taxon>Eukaryota</taxon>
        <taxon>Fungi</taxon>
        <taxon>Dikarya</taxon>
        <taxon>Basidiomycota</taxon>
        <taxon>Agaricomycotina</taxon>
        <taxon>Agaricomycetes</taxon>
        <taxon>Polyporales</taxon>
        <taxon>Phanerochaetaceae</taxon>
        <taxon>Phlebiopsis</taxon>
    </lineage>
</organism>
<dbReference type="GO" id="GO:0005778">
    <property type="term" value="C:peroxisomal membrane"/>
    <property type="evidence" value="ECO:0007669"/>
    <property type="project" value="UniProtKB-SubCell"/>
</dbReference>
<evidence type="ECO:0000313" key="7">
    <source>
        <dbReference type="Proteomes" id="UP000053257"/>
    </source>
</evidence>
<dbReference type="AlphaFoldDB" id="A0A0C3PXI8"/>
<dbReference type="PANTHER" id="PTHR12652:SF19">
    <property type="entry name" value="PEROXISOMAL BIOGENESIS FACTOR 11"/>
    <property type="match status" value="1"/>
</dbReference>
<evidence type="ECO:0000256" key="5">
    <source>
        <dbReference type="SAM" id="MobiDB-lite"/>
    </source>
</evidence>
<dbReference type="PANTHER" id="PTHR12652">
    <property type="entry name" value="PEROXISOMAL BIOGENESIS FACTOR 11"/>
    <property type="match status" value="1"/>
</dbReference>
<dbReference type="OrthoDB" id="411017at2759"/>
<dbReference type="Proteomes" id="UP000053257">
    <property type="component" value="Unassembled WGS sequence"/>
</dbReference>
<feature type="compositionally biased region" description="Basic and acidic residues" evidence="5">
    <location>
        <begin position="29"/>
        <end position="41"/>
    </location>
</feature>
<evidence type="ECO:0000256" key="4">
    <source>
        <dbReference type="ARBA" id="ARBA00046271"/>
    </source>
</evidence>
<accession>A0A0C3PXI8</accession>
<dbReference type="HOGENOM" id="CLU_059609_0_0_1"/>
<comment type="subcellular location">
    <subcellularLocation>
        <location evidence="4">Peroxisome membrane</location>
    </subcellularLocation>
</comment>
<name>A0A0C3PXI8_PHLG1</name>
<dbReference type="GO" id="GO:0016559">
    <property type="term" value="P:peroxisome fission"/>
    <property type="evidence" value="ECO:0007669"/>
    <property type="project" value="InterPro"/>
</dbReference>
<evidence type="ECO:0000256" key="1">
    <source>
        <dbReference type="ARBA" id="ARBA00022593"/>
    </source>
</evidence>
<gene>
    <name evidence="6" type="ORF">PHLGIDRAFT_27202</name>
</gene>
<keyword evidence="3" id="KW-0576">Peroxisome</keyword>
<keyword evidence="7" id="KW-1185">Reference proteome</keyword>
<keyword evidence="2" id="KW-0472">Membrane</keyword>
<evidence type="ECO:0000256" key="2">
    <source>
        <dbReference type="ARBA" id="ARBA00023136"/>
    </source>
</evidence>
<feature type="region of interest" description="Disordered" evidence="5">
    <location>
        <begin position="1"/>
        <end position="55"/>
    </location>
</feature>